<keyword evidence="2" id="KW-1003">Cell membrane</keyword>
<dbReference type="EMBL" id="VWSH01000001">
    <property type="protein sequence ID" value="KAA5536935.1"/>
    <property type="molecule type" value="Genomic_DNA"/>
</dbReference>
<keyword evidence="8" id="KW-1185">Reference proteome</keyword>
<reference evidence="7 8" key="1">
    <citation type="submission" date="2019-09" db="EMBL/GenBank/DDBJ databases">
        <title>Genome sequence and assembly of Taibaiella sp.</title>
        <authorList>
            <person name="Chhetri G."/>
        </authorList>
    </citation>
    <scope>NUCLEOTIDE SEQUENCE [LARGE SCALE GENOMIC DNA]</scope>
    <source>
        <strain evidence="7 8">KVB11</strain>
    </source>
</reference>
<comment type="caution">
    <text evidence="7">The sequence shown here is derived from an EMBL/GenBank/DDBJ whole genome shotgun (WGS) entry which is preliminary data.</text>
</comment>
<name>A0A5M6CVC4_9BACT</name>
<feature type="transmembrane region" description="Helical" evidence="6">
    <location>
        <begin position="154"/>
        <end position="174"/>
    </location>
</feature>
<feature type="transmembrane region" description="Helical" evidence="6">
    <location>
        <begin position="186"/>
        <end position="207"/>
    </location>
</feature>
<feature type="transmembrane region" description="Helical" evidence="6">
    <location>
        <begin position="389"/>
        <end position="408"/>
    </location>
</feature>
<evidence type="ECO:0000313" key="7">
    <source>
        <dbReference type="EMBL" id="KAA5536935.1"/>
    </source>
</evidence>
<feature type="transmembrane region" description="Helical" evidence="6">
    <location>
        <begin position="58"/>
        <end position="77"/>
    </location>
</feature>
<dbReference type="AlphaFoldDB" id="A0A5M6CVC4"/>
<feature type="transmembrane region" description="Helical" evidence="6">
    <location>
        <begin position="97"/>
        <end position="115"/>
    </location>
</feature>
<dbReference type="PANTHER" id="PTHR30250">
    <property type="entry name" value="PST FAMILY PREDICTED COLANIC ACID TRANSPORTER"/>
    <property type="match status" value="1"/>
</dbReference>
<dbReference type="RefSeq" id="WP_190277258.1">
    <property type="nucleotide sequence ID" value="NZ_VWSH01000001.1"/>
</dbReference>
<comment type="subcellular location">
    <subcellularLocation>
        <location evidence="1">Cell membrane</location>
        <topology evidence="1">Multi-pass membrane protein</topology>
    </subcellularLocation>
</comment>
<keyword evidence="5 6" id="KW-0472">Membrane</keyword>
<evidence type="ECO:0000256" key="5">
    <source>
        <dbReference type="ARBA" id="ARBA00023136"/>
    </source>
</evidence>
<keyword evidence="3 6" id="KW-0812">Transmembrane</keyword>
<feature type="transmembrane region" description="Helical" evidence="6">
    <location>
        <begin position="21"/>
        <end position="43"/>
    </location>
</feature>
<feature type="transmembrane region" description="Helical" evidence="6">
    <location>
        <begin position="364"/>
        <end position="383"/>
    </location>
</feature>
<evidence type="ECO:0000256" key="3">
    <source>
        <dbReference type="ARBA" id="ARBA00022692"/>
    </source>
</evidence>
<evidence type="ECO:0000256" key="6">
    <source>
        <dbReference type="SAM" id="Phobius"/>
    </source>
</evidence>
<evidence type="ECO:0000313" key="8">
    <source>
        <dbReference type="Proteomes" id="UP000323632"/>
    </source>
</evidence>
<feature type="transmembrane region" description="Helical" evidence="6">
    <location>
        <begin position="262"/>
        <end position="284"/>
    </location>
</feature>
<gene>
    <name evidence="7" type="ORF">F0919_04480</name>
</gene>
<evidence type="ECO:0000256" key="4">
    <source>
        <dbReference type="ARBA" id="ARBA00022989"/>
    </source>
</evidence>
<dbReference type="Proteomes" id="UP000323632">
    <property type="component" value="Unassembled WGS sequence"/>
</dbReference>
<evidence type="ECO:0000256" key="1">
    <source>
        <dbReference type="ARBA" id="ARBA00004651"/>
    </source>
</evidence>
<feature type="transmembrane region" description="Helical" evidence="6">
    <location>
        <begin position="219"/>
        <end position="242"/>
    </location>
</feature>
<proteinExistence type="predicted"/>
<feature type="transmembrane region" description="Helical" evidence="6">
    <location>
        <begin position="296"/>
        <end position="316"/>
    </location>
</feature>
<protein>
    <recommendedName>
        <fullName evidence="9">Polysaccharide biosynthesis protein C-terminal domain-containing protein</fullName>
    </recommendedName>
</protein>
<keyword evidence="4 6" id="KW-1133">Transmembrane helix</keyword>
<feature type="transmembrane region" description="Helical" evidence="6">
    <location>
        <begin position="127"/>
        <end position="147"/>
    </location>
</feature>
<organism evidence="7 8">
    <name type="scientific">Taibaiella lutea</name>
    <dbReference type="NCBI Taxonomy" id="2608001"/>
    <lineage>
        <taxon>Bacteria</taxon>
        <taxon>Pseudomonadati</taxon>
        <taxon>Bacteroidota</taxon>
        <taxon>Chitinophagia</taxon>
        <taxon>Chitinophagales</taxon>
        <taxon>Chitinophagaceae</taxon>
        <taxon>Taibaiella</taxon>
    </lineage>
</organism>
<evidence type="ECO:0000256" key="2">
    <source>
        <dbReference type="ARBA" id="ARBA00022475"/>
    </source>
</evidence>
<dbReference type="PANTHER" id="PTHR30250:SF11">
    <property type="entry name" value="O-ANTIGEN TRANSPORTER-RELATED"/>
    <property type="match status" value="1"/>
</dbReference>
<dbReference type="InterPro" id="IPR050833">
    <property type="entry name" value="Poly_Biosynth_Transport"/>
</dbReference>
<evidence type="ECO:0008006" key="9">
    <source>
        <dbReference type="Google" id="ProtNLM"/>
    </source>
</evidence>
<dbReference type="GO" id="GO:0005886">
    <property type="term" value="C:plasma membrane"/>
    <property type="evidence" value="ECO:0007669"/>
    <property type="project" value="UniProtKB-SubCell"/>
</dbReference>
<feature type="transmembrane region" description="Helical" evidence="6">
    <location>
        <begin position="322"/>
        <end position="344"/>
    </location>
</feature>
<feature type="transmembrane region" description="Helical" evidence="6">
    <location>
        <begin position="428"/>
        <end position="446"/>
    </location>
</feature>
<feature type="transmembrane region" description="Helical" evidence="6">
    <location>
        <begin position="452"/>
        <end position="470"/>
    </location>
</feature>
<sequence length="480" mass="54070">MIFIKASIISLGKTNKSLIGNSIRFFLTRFFSTAASLIVMIYFSHSLPKSEYGVYQNFWVQLTLLSSIGGMGLGLLIFTYPPEVLKSLVLHLKRKHIVVYFFILILVGLCFSMLHSADVKTWLELGLYSSLFFIFYTFSILLESFLIAVHRHKLLIISGIAYSILFVLIGIYTFKQGFQLSTFVKLLLPLSVLKVAVYLKSFTGFLTSDEAKQSTGIELKSVISLWLHLGIYDLLNVSILWVDKFIISLVASTTTAAIYSNGSFNIPFIPIALSAVGNATLMQLHHAKNNVEKARLMQQVGKVLSCIAYPLFFFLLVNRTEFITFVFSSQYAVSVPIFLCSIFILPVRAYSNTIILQNLHKGKIINIGVAIDFTVAMLLLYPLYKWQGLAGIALSFVISTYVQVFYYLFYSAKFLRVPVLSLLPLKNWTLKAVIFLSVSLGLYAVLPHSSTMMLVSGIIQMLIALFVLRYENKNNHALQK</sequence>
<accession>A0A5M6CVC4</accession>